<reference evidence="5 6" key="1">
    <citation type="journal article" date="2010" name="BMC Genomics">
        <title>Unprecedented loss of ammonia assimilation capability in a urease-encoding bacterial mutualist.</title>
        <authorList>
            <person name="Williams L.E."/>
            <person name="Wernegreen J.J."/>
        </authorList>
    </citation>
    <scope>NUCLEOTIDE SEQUENCE [LARGE SCALE GENOMIC DNA]</scope>
    <source>
        <strain evidence="5 6">BVAF</strain>
    </source>
</reference>
<evidence type="ECO:0000256" key="2">
    <source>
        <dbReference type="ARBA" id="ARBA00022729"/>
    </source>
</evidence>
<evidence type="ECO:0000313" key="5">
    <source>
        <dbReference type="EMBL" id="ADV33456.1"/>
    </source>
</evidence>
<dbReference type="NCBIfam" id="TIGR03002">
    <property type="entry name" value="outer_YhbN_LptA"/>
    <property type="match status" value="1"/>
</dbReference>
<dbReference type="GO" id="GO:0009279">
    <property type="term" value="C:cell outer membrane"/>
    <property type="evidence" value="ECO:0007669"/>
    <property type="project" value="TreeGrafter"/>
</dbReference>
<dbReference type="KEGG" id="bva:BVAF_043"/>
<dbReference type="PANTHER" id="PTHR36504">
    <property type="entry name" value="LIPOPOLYSACCHARIDE EXPORT SYSTEM PROTEIN LPTA"/>
    <property type="match status" value="1"/>
</dbReference>
<dbReference type="InterPro" id="IPR052037">
    <property type="entry name" value="LPS_export_LptA"/>
</dbReference>
<evidence type="ECO:0000259" key="4">
    <source>
        <dbReference type="Pfam" id="PF03968"/>
    </source>
</evidence>
<dbReference type="GO" id="GO:0017089">
    <property type="term" value="F:glycolipid transfer activity"/>
    <property type="evidence" value="ECO:0007669"/>
    <property type="project" value="TreeGrafter"/>
</dbReference>
<dbReference type="HOGENOM" id="CLU_095993_2_1_6"/>
<proteinExistence type="predicted"/>
<dbReference type="EMBL" id="CP002189">
    <property type="protein sequence ID" value="ADV33456.1"/>
    <property type="molecule type" value="Genomic_DNA"/>
</dbReference>
<keyword evidence="3" id="KW-0574">Periplasm</keyword>
<name>E8Q6L5_BLOVB</name>
<dbReference type="GO" id="GO:0001530">
    <property type="term" value="F:lipopolysaccharide binding"/>
    <property type="evidence" value="ECO:0007669"/>
    <property type="project" value="InterPro"/>
</dbReference>
<dbReference type="RefSeq" id="WP_013516381.1">
    <property type="nucleotide sequence ID" value="NC_014909.2"/>
</dbReference>
<dbReference type="Proteomes" id="UP000007464">
    <property type="component" value="Chromosome"/>
</dbReference>
<dbReference type="Pfam" id="PF03968">
    <property type="entry name" value="LptD_N"/>
    <property type="match status" value="1"/>
</dbReference>
<accession>E8Q6L5</accession>
<gene>
    <name evidence="5" type="primary">lptA</name>
    <name evidence="5" type="ordered locus">BVAF_043</name>
</gene>
<evidence type="ECO:0000256" key="3">
    <source>
        <dbReference type="ARBA" id="ARBA00022764"/>
    </source>
</evidence>
<organism evidence="5 6">
    <name type="scientific">Blochmanniella vafra (strain BVAF)</name>
    <dbReference type="NCBI Taxonomy" id="859654"/>
    <lineage>
        <taxon>Bacteria</taxon>
        <taxon>Pseudomonadati</taxon>
        <taxon>Pseudomonadota</taxon>
        <taxon>Gammaproteobacteria</taxon>
        <taxon>Enterobacterales</taxon>
        <taxon>Enterobacteriaceae</taxon>
        <taxon>ant endosymbionts</taxon>
        <taxon>Candidatus Blochmanniella</taxon>
    </lineage>
</organism>
<sequence length="171" mass="19370">MNINKFKPYQIILFILINILLSTLEKIANSNNQSIEIHSTSQLINTPENIIIFKDHVVLKYKNIRLCADKIIINHNTNNYKLIKCIKAYGHPVIFQNTQKKTSDIITSAQANTICYDIENNSIIFNGNVYIKQLGNSIHSDNIVYSINEKKIQATSNTNGNTTAILVIHPS</sequence>
<evidence type="ECO:0000256" key="1">
    <source>
        <dbReference type="ARBA" id="ARBA00022448"/>
    </source>
</evidence>
<dbReference type="GO" id="GO:0030288">
    <property type="term" value="C:outer membrane-bounded periplasmic space"/>
    <property type="evidence" value="ECO:0007669"/>
    <property type="project" value="TreeGrafter"/>
</dbReference>
<dbReference type="GO" id="GO:0015920">
    <property type="term" value="P:lipopolysaccharide transport"/>
    <property type="evidence" value="ECO:0007669"/>
    <property type="project" value="InterPro"/>
</dbReference>
<dbReference type="AlphaFoldDB" id="E8Q6L5"/>
<keyword evidence="2" id="KW-0732">Signal</keyword>
<feature type="domain" description="Organic solvent tolerance-like N-terminal" evidence="4">
    <location>
        <begin position="36"/>
        <end position="150"/>
    </location>
</feature>
<dbReference type="InterPro" id="IPR014340">
    <property type="entry name" value="LptA"/>
</dbReference>
<keyword evidence="1" id="KW-0813">Transport</keyword>
<dbReference type="STRING" id="859654.BVAF_043"/>
<evidence type="ECO:0000313" key="6">
    <source>
        <dbReference type="Proteomes" id="UP000007464"/>
    </source>
</evidence>
<protein>
    <submittedName>
        <fullName evidence="5">Lipopolysaccharide transport periplasmic protein</fullName>
    </submittedName>
</protein>
<keyword evidence="6" id="KW-1185">Reference proteome</keyword>
<dbReference type="OrthoDB" id="5295619at2"/>
<dbReference type="PANTHER" id="PTHR36504:SF1">
    <property type="entry name" value="LIPOPOLYSACCHARIDE EXPORT SYSTEM PROTEIN LPTA"/>
    <property type="match status" value="1"/>
</dbReference>
<dbReference type="InterPro" id="IPR005653">
    <property type="entry name" value="OstA-like_N"/>
</dbReference>
<dbReference type="Gene3D" id="2.60.450.10">
    <property type="entry name" value="Lipopolysaccharide (LPS) transport protein A like domain"/>
    <property type="match status" value="1"/>
</dbReference>